<dbReference type="GO" id="GO:0003676">
    <property type="term" value="F:nucleic acid binding"/>
    <property type="evidence" value="ECO:0007669"/>
    <property type="project" value="InterPro"/>
</dbReference>
<dbReference type="InterPro" id="IPR000241">
    <property type="entry name" value="RlmKL-like_Mtase"/>
</dbReference>
<dbReference type="InterPro" id="IPR002052">
    <property type="entry name" value="DNA_methylase_N6_adenine_CS"/>
</dbReference>
<name>A0A382V2J8_9ZZZZ</name>
<evidence type="ECO:0000313" key="2">
    <source>
        <dbReference type="EMBL" id="SVD40723.1"/>
    </source>
</evidence>
<dbReference type="Pfam" id="PF01170">
    <property type="entry name" value="UPF0020"/>
    <property type="match status" value="1"/>
</dbReference>
<dbReference type="GO" id="GO:0008990">
    <property type="term" value="F:rRNA (guanine-N2-)-methyltransferase activity"/>
    <property type="evidence" value="ECO:0007669"/>
    <property type="project" value="TreeGrafter"/>
</dbReference>
<dbReference type="Gene3D" id="3.40.50.150">
    <property type="entry name" value="Vaccinia Virus protein VP39"/>
    <property type="match status" value="1"/>
</dbReference>
<feature type="non-terminal residue" evidence="2">
    <location>
        <position position="1"/>
    </location>
</feature>
<reference evidence="2" key="1">
    <citation type="submission" date="2018-05" db="EMBL/GenBank/DDBJ databases">
        <authorList>
            <person name="Lanie J.A."/>
            <person name="Ng W.-L."/>
            <person name="Kazmierczak K.M."/>
            <person name="Andrzejewski T.M."/>
            <person name="Davidsen T.M."/>
            <person name="Wayne K.J."/>
            <person name="Tettelin H."/>
            <person name="Glass J.I."/>
            <person name="Rusch D."/>
            <person name="Podicherti R."/>
            <person name="Tsui H.-C.T."/>
            <person name="Winkler M.E."/>
        </authorList>
    </citation>
    <scope>NUCLEOTIDE SEQUENCE</scope>
</reference>
<accession>A0A382V2J8</accession>
<dbReference type="InterPro" id="IPR029063">
    <property type="entry name" value="SAM-dependent_MTases_sf"/>
</dbReference>
<dbReference type="SUPFAM" id="SSF53335">
    <property type="entry name" value="S-adenosyl-L-methionine-dependent methyltransferases"/>
    <property type="match status" value="1"/>
</dbReference>
<evidence type="ECO:0000259" key="1">
    <source>
        <dbReference type="Pfam" id="PF01170"/>
    </source>
</evidence>
<dbReference type="PROSITE" id="PS00092">
    <property type="entry name" value="N6_MTASE"/>
    <property type="match status" value="1"/>
</dbReference>
<dbReference type="PANTHER" id="PTHR47313:SF1">
    <property type="entry name" value="RIBOSOMAL RNA LARGE SUBUNIT METHYLTRANSFERASE K_L"/>
    <property type="match status" value="1"/>
</dbReference>
<protein>
    <recommendedName>
        <fullName evidence="1">Ribosomal RNA large subunit methyltransferase K/L-like methyltransferase domain-containing protein</fullName>
    </recommendedName>
</protein>
<sequence>DAPGIVIMNPPYGERLDEESNLESTYELIGDVLKSNCENSDAFILSGNSNLAKHIGLKPKKKMPLKNGRIDCQLLHFPIRDGKYAE</sequence>
<gene>
    <name evidence="2" type="ORF">METZ01_LOCUS393577</name>
</gene>
<dbReference type="AlphaFoldDB" id="A0A382V2J8"/>
<feature type="domain" description="Ribosomal RNA large subunit methyltransferase K/L-like methyltransferase" evidence="1">
    <location>
        <begin position="4"/>
        <end position="74"/>
    </location>
</feature>
<proteinExistence type="predicted"/>
<dbReference type="EMBL" id="UINC01148692">
    <property type="protein sequence ID" value="SVD40723.1"/>
    <property type="molecule type" value="Genomic_DNA"/>
</dbReference>
<organism evidence="2">
    <name type="scientific">marine metagenome</name>
    <dbReference type="NCBI Taxonomy" id="408172"/>
    <lineage>
        <taxon>unclassified sequences</taxon>
        <taxon>metagenomes</taxon>
        <taxon>ecological metagenomes</taxon>
    </lineage>
</organism>
<dbReference type="GO" id="GO:0070043">
    <property type="term" value="F:rRNA (guanine-N7-)-methyltransferase activity"/>
    <property type="evidence" value="ECO:0007669"/>
    <property type="project" value="TreeGrafter"/>
</dbReference>
<dbReference type="PANTHER" id="PTHR47313">
    <property type="entry name" value="RIBOSOMAL RNA LARGE SUBUNIT METHYLTRANSFERASE K/L"/>
    <property type="match status" value="1"/>
</dbReference>